<evidence type="ECO:0000256" key="2">
    <source>
        <dbReference type="ARBA" id="ARBA00023125"/>
    </source>
</evidence>
<dbReference type="GO" id="GO:0003677">
    <property type="term" value="F:DNA binding"/>
    <property type="evidence" value="ECO:0007669"/>
    <property type="project" value="UniProtKB-KW"/>
</dbReference>
<keyword evidence="1 3" id="KW-0597">Phosphoprotein</keyword>
<dbReference type="RefSeq" id="WP_064035921.1">
    <property type="nucleotide sequence ID" value="NZ_LUUH01000035.1"/>
</dbReference>
<dbReference type="CDD" id="cd17535">
    <property type="entry name" value="REC_NarL-like"/>
    <property type="match status" value="1"/>
</dbReference>
<gene>
    <name evidence="6" type="ORF">A1353_08530</name>
</gene>
<evidence type="ECO:0000313" key="6">
    <source>
        <dbReference type="EMBL" id="OAI06475.1"/>
    </source>
</evidence>
<dbReference type="PANTHER" id="PTHR43214:SF43">
    <property type="entry name" value="TWO-COMPONENT RESPONSE REGULATOR"/>
    <property type="match status" value="1"/>
</dbReference>
<evidence type="ECO:0000259" key="4">
    <source>
        <dbReference type="PROSITE" id="PS50043"/>
    </source>
</evidence>
<dbReference type="CDD" id="cd06170">
    <property type="entry name" value="LuxR_C_like"/>
    <property type="match status" value="1"/>
</dbReference>
<dbReference type="Proteomes" id="UP000077763">
    <property type="component" value="Unassembled WGS sequence"/>
</dbReference>
<dbReference type="Gene3D" id="3.40.50.2300">
    <property type="match status" value="1"/>
</dbReference>
<dbReference type="InterPro" id="IPR016032">
    <property type="entry name" value="Sig_transdc_resp-reg_C-effctor"/>
</dbReference>
<dbReference type="PRINTS" id="PR00038">
    <property type="entry name" value="HTHLUXR"/>
</dbReference>
<dbReference type="InterPro" id="IPR011006">
    <property type="entry name" value="CheY-like_superfamily"/>
</dbReference>
<dbReference type="SUPFAM" id="SSF52172">
    <property type="entry name" value="CheY-like"/>
    <property type="match status" value="1"/>
</dbReference>
<dbReference type="SMART" id="SM00448">
    <property type="entry name" value="REC"/>
    <property type="match status" value="1"/>
</dbReference>
<name>A0A177MM50_METMH</name>
<dbReference type="PROSITE" id="PS50110">
    <property type="entry name" value="RESPONSE_REGULATORY"/>
    <property type="match status" value="1"/>
</dbReference>
<dbReference type="GO" id="GO:0006355">
    <property type="term" value="P:regulation of DNA-templated transcription"/>
    <property type="evidence" value="ECO:0007669"/>
    <property type="project" value="InterPro"/>
</dbReference>
<organism evidence="6 7">
    <name type="scientific">Methylomonas methanica</name>
    <dbReference type="NCBI Taxonomy" id="421"/>
    <lineage>
        <taxon>Bacteria</taxon>
        <taxon>Pseudomonadati</taxon>
        <taxon>Pseudomonadota</taxon>
        <taxon>Gammaproteobacteria</taxon>
        <taxon>Methylococcales</taxon>
        <taxon>Methylococcaceae</taxon>
        <taxon>Methylomonas</taxon>
    </lineage>
</organism>
<evidence type="ECO:0000313" key="7">
    <source>
        <dbReference type="Proteomes" id="UP000077763"/>
    </source>
</evidence>
<dbReference type="Pfam" id="PF00196">
    <property type="entry name" value="GerE"/>
    <property type="match status" value="1"/>
</dbReference>
<dbReference type="SUPFAM" id="SSF46894">
    <property type="entry name" value="C-terminal effector domain of the bipartite response regulators"/>
    <property type="match status" value="1"/>
</dbReference>
<dbReference type="InterPro" id="IPR039420">
    <property type="entry name" value="WalR-like"/>
</dbReference>
<feature type="modified residue" description="4-aspartylphosphate" evidence="3">
    <location>
        <position position="57"/>
    </location>
</feature>
<dbReference type="InterPro" id="IPR001789">
    <property type="entry name" value="Sig_transdc_resp-reg_receiver"/>
</dbReference>
<accession>A0A177MM50</accession>
<feature type="domain" description="HTH luxR-type" evidence="4">
    <location>
        <begin position="146"/>
        <end position="211"/>
    </location>
</feature>
<dbReference type="EMBL" id="LUUH01000035">
    <property type="protein sequence ID" value="OAI06475.1"/>
    <property type="molecule type" value="Genomic_DNA"/>
</dbReference>
<dbReference type="Pfam" id="PF00072">
    <property type="entry name" value="Response_reg"/>
    <property type="match status" value="1"/>
</dbReference>
<dbReference type="SMART" id="SM00421">
    <property type="entry name" value="HTH_LUXR"/>
    <property type="match status" value="1"/>
</dbReference>
<evidence type="ECO:0000259" key="5">
    <source>
        <dbReference type="PROSITE" id="PS50110"/>
    </source>
</evidence>
<protein>
    <submittedName>
        <fullName evidence="6">DNA-binding response regulator</fullName>
    </submittedName>
</protein>
<dbReference type="InterPro" id="IPR000792">
    <property type="entry name" value="Tscrpt_reg_LuxR_C"/>
</dbReference>
<evidence type="ECO:0000256" key="1">
    <source>
        <dbReference type="ARBA" id="ARBA00022553"/>
    </source>
</evidence>
<proteinExistence type="predicted"/>
<feature type="domain" description="Response regulatory" evidence="5">
    <location>
        <begin position="6"/>
        <end position="122"/>
    </location>
</feature>
<dbReference type="InterPro" id="IPR058245">
    <property type="entry name" value="NreC/VraR/RcsB-like_REC"/>
</dbReference>
<comment type="caution">
    <text evidence="6">The sequence shown here is derived from an EMBL/GenBank/DDBJ whole genome shotgun (WGS) entry which is preliminary data.</text>
</comment>
<sequence>MANKISVLLVDDHAVVRAGYKTYLSLSERIGAVYEADRGETACQVYDKQTPDVVVMDLSMPGLGGLESVRRLLVRYPHCKILVFSIHNELVYVTRAIKAGAKGYITKNNEPDTLVTAVCTLAEGGTYIEPALAQQLAVNMAIGQDEAYKVKSLSPREFDIFCLLANGLSTRQAAEKLCLSYKTVCNHSTAIKEKLNVKTMSELTLLAGRQGIVKTGNGMYEPDRTESTHP</sequence>
<dbReference type="PROSITE" id="PS50043">
    <property type="entry name" value="HTH_LUXR_2"/>
    <property type="match status" value="1"/>
</dbReference>
<keyword evidence="2 6" id="KW-0238">DNA-binding</keyword>
<reference evidence="7" key="1">
    <citation type="submission" date="2016-03" db="EMBL/GenBank/DDBJ databases">
        <authorList>
            <person name="Heylen K."/>
            <person name="De Vos P."/>
            <person name="Vekeman B."/>
        </authorList>
    </citation>
    <scope>NUCLEOTIDE SEQUENCE [LARGE SCALE GENOMIC DNA]</scope>
    <source>
        <strain evidence="7">R-45371</strain>
    </source>
</reference>
<evidence type="ECO:0000256" key="3">
    <source>
        <dbReference type="PROSITE-ProRule" id="PRU00169"/>
    </source>
</evidence>
<dbReference type="GO" id="GO:0000160">
    <property type="term" value="P:phosphorelay signal transduction system"/>
    <property type="evidence" value="ECO:0007669"/>
    <property type="project" value="InterPro"/>
</dbReference>
<dbReference type="AlphaFoldDB" id="A0A177MM50"/>
<dbReference type="PANTHER" id="PTHR43214">
    <property type="entry name" value="TWO-COMPONENT RESPONSE REGULATOR"/>
    <property type="match status" value="1"/>
</dbReference>